<gene>
    <name evidence="2" type="ORF">Taro_002238</name>
</gene>
<dbReference type="Proteomes" id="UP000652761">
    <property type="component" value="Unassembled WGS sequence"/>
</dbReference>
<proteinExistence type="predicted"/>
<dbReference type="EMBL" id="NMUH01000051">
    <property type="protein sequence ID" value="MQL69939.1"/>
    <property type="molecule type" value="Genomic_DNA"/>
</dbReference>
<feature type="region of interest" description="Disordered" evidence="1">
    <location>
        <begin position="46"/>
        <end position="66"/>
    </location>
</feature>
<dbReference type="AlphaFoldDB" id="A0A843TN22"/>
<sequence>MFSLTIVLAQGLLTMLEDLFFLGELNNRWSYSLLYMDRATPALRPLRTAPPAGMRNGIPTLRGRREEEETAVDLHARVVRSCQRYT</sequence>
<organism evidence="2 3">
    <name type="scientific">Colocasia esculenta</name>
    <name type="common">Wild taro</name>
    <name type="synonym">Arum esculentum</name>
    <dbReference type="NCBI Taxonomy" id="4460"/>
    <lineage>
        <taxon>Eukaryota</taxon>
        <taxon>Viridiplantae</taxon>
        <taxon>Streptophyta</taxon>
        <taxon>Embryophyta</taxon>
        <taxon>Tracheophyta</taxon>
        <taxon>Spermatophyta</taxon>
        <taxon>Magnoliopsida</taxon>
        <taxon>Liliopsida</taxon>
        <taxon>Araceae</taxon>
        <taxon>Aroideae</taxon>
        <taxon>Colocasieae</taxon>
        <taxon>Colocasia</taxon>
    </lineage>
</organism>
<comment type="caution">
    <text evidence="2">The sequence shown here is derived from an EMBL/GenBank/DDBJ whole genome shotgun (WGS) entry which is preliminary data.</text>
</comment>
<evidence type="ECO:0000256" key="1">
    <source>
        <dbReference type="SAM" id="MobiDB-lite"/>
    </source>
</evidence>
<reference evidence="2" key="1">
    <citation type="submission" date="2017-07" db="EMBL/GenBank/DDBJ databases">
        <title>Taro Niue Genome Assembly and Annotation.</title>
        <authorList>
            <person name="Atibalentja N."/>
            <person name="Keating K."/>
            <person name="Fields C.J."/>
        </authorList>
    </citation>
    <scope>NUCLEOTIDE SEQUENCE</scope>
    <source>
        <strain evidence="2">Niue_2</strain>
        <tissue evidence="2">Leaf</tissue>
    </source>
</reference>
<name>A0A843TN22_COLES</name>
<accession>A0A843TN22</accession>
<protein>
    <submittedName>
        <fullName evidence="2">Uncharacterized protein</fullName>
    </submittedName>
</protein>
<keyword evidence="3" id="KW-1185">Reference proteome</keyword>
<evidence type="ECO:0000313" key="2">
    <source>
        <dbReference type="EMBL" id="MQL69939.1"/>
    </source>
</evidence>
<evidence type="ECO:0000313" key="3">
    <source>
        <dbReference type="Proteomes" id="UP000652761"/>
    </source>
</evidence>